<accession>A0A419VYZ6</accession>
<protein>
    <submittedName>
        <fullName evidence="1">Uncharacterized protein</fullName>
    </submittedName>
</protein>
<dbReference type="Proteomes" id="UP000283387">
    <property type="component" value="Unassembled WGS sequence"/>
</dbReference>
<comment type="caution">
    <text evidence="1">The sequence shown here is derived from an EMBL/GenBank/DDBJ whole genome shotgun (WGS) entry which is preliminary data.</text>
</comment>
<proteinExistence type="predicted"/>
<sequence>MLMDRTFTLFELLSMSEEDFSSSVGDDGNAEQYFSPVDILEPQESSLAAIRSFAKAYDTMQVDSIGLVELMLN</sequence>
<dbReference type="EMBL" id="RAPN01000002">
    <property type="protein sequence ID" value="RKD88441.1"/>
    <property type="molecule type" value="Genomic_DNA"/>
</dbReference>
<keyword evidence="2" id="KW-1185">Reference proteome</keyword>
<reference evidence="1 2" key="1">
    <citation type="submission" date="2018-09" db="EMBL/GenBank/DDBJ databases">
        <title>Genomic Encyclopedia of Archaeal and Bacterial Type Strains, Phase II (KMG-II): from individual species to whole genera.</title>
        <authorList>
            <person name="Goeker M."/>
        </authorList>
    </citation>
    <scope>NUCLEOTIDE SEQUENCE [LARGE SCALE GENOMIC DNA]</scope>
    <source>
        <strain evidence="1 2">DSM 27148</strain>
    </source>
</reference>
<evidence type="ECO:0000313" key="2">
    <source>
        <dbReference type="Proteomes" id="UP000283387"/>
    </source>
</evidence>
<name>A0A419VYZ6_9BACT</name>
<evidence type="ECO:0000313" key="1">
    <source>
        <dbReference type="EMBL" id="RKD88441.1"/>
    </source>
</evidence>
<dbReference type="AlphaFoldDB" id="A0A419VYZ6"/>
<organism evidence="1 2">
    <name type="scientific">Mangrovibacterium diazotrophicum</name>
    <dbReference type="NCBI Taxonomy" id="1261403"/>
    <lineage>
        <taxon>Bacteria</taxon>
        <taxon>Pseudomonadati</taxon>
        <taxon>Bacteroidota</taxon>
        <taxon>Bacteroidia</taxon>
        <taxon>Marinilabiliales</taxon>
        <taxon>Prolixibacteraceae</taxon>
        <taxon>Mangrovibacterium</taxon>
    </lineage>
</organism>
<gene>
    <name evidence="1" type="ORF">BC643_3590</name>
</gene>